<dbReference type="PRINTS" id="PR00320">
    <property type="entry name" value="GPROTEINBRPT"/>
</dbReference>
<dbReference type="SUPFAM" id="SSF50998">
    <property type="entry name" value="Quinoprotein alcohol dehydrogenase-like"/>
    <property type="match status" value="1"/>
</dbReference>
<gene>
    <name evidence="5" type="ORF">K503DRAFT_775824</name>
</gene>
<dbReference type="Proteomes" id="UP000092154">
    <property type="component" value="Unassembled WGS sequence"/>
</dbReference>
<keyword evidence="6" id="KW-1185">Reference proteome</keyword>
<dbReference type="Pfam" id="PF00400">
    <property type="entry name" value="WD40"/>
    <property type="match status" value="5"/>
</dbReference>
<feature type="region of interest" description="Disordered" evidence="4">
    <location>
        <begin position="1"/>
        <end position="20"/>
    </location>
</feature>
<keyword evidence="1 3" id="KW-0853">WD repeat</keyword>
<evidence type="ECO:0000256" key="2">
    <source>
        <dbReference type="ARBA" id="ARBA00022737"/>
    </source>
</evidence>
<dbReference type="InterPro" id="IPR019775">
    <property type="entry name" value="WD40_repeat_CS"/>
</dbReference>
<evidence type="ECO:0000313" key="6">
    <source>
        <dbReference type="Proteomes" id="UP000092154"/>
    </source>
</evidence>
<dbReference type="PROSITE" id="PS00678">
    <property type="entry name" value="WD_REPEATS_1"/>
    <property type="match status" value="1"/>
</dbReference>
<evidence type="ECO:0000256" key="4">
    <source>
        <dbReference type="SAM" id="MobiDB-lite"/>
    </source>
</evidence>
<feature type="region of interest" description="Disordered" evidence="4">
    <location>
        <begin position="490"/>
        <end position="516"/>
    </location>
</feature>
<organism evidence="5 6">
    <name type="scientific">Rhizopogon vinicolor AM-OR11-026</name>
    <dbReference type="NCBI Taxonomy" id="1314800"/>
    <lineage>
        <taxon>Eukaryota</taxon>
        <taxon>Fungi</taxon>
        <taxon>Dikarya</taxon>
        <taxon>Basidiomycota</taxon>
        <taxon>Agaricomycotina</taxon>
        <taxon>Agaricomycetes</taxon>
        <taxon>Agaricomycetidae</taxon>
        <taxon>Boletales</taxon>
        <taxon>Suillineae</taxon>
        <taxon>Rhizopogonaceae</taxon>
        <taxon>Rhizopogon</taxon>
    </lineage>
</organism>
<dbReference type="SMART" id="SM00320">
    <property type="entry name" value="WD40"/>
    <property type="match status" value="6"/>
</dbReference>
<name>A0A1B7MKX7_9AGAM</name>
<evidence type="ECO:0000313" key="5">
    <source>
        <dbReference type="EMBL" id="OAX33242.1"/>
    </source>
</evidence>
<feature type="repeat" description="WD" evidence="3">
    <location>
        <begin position="111"/>
        <end position="146"/>
    </location>
</feature>
<dbReference type="InterPro" id="IPR001680">
    <property type="entry name" value="WD40_rpt"/>
</dbReference>
<dbReference type="EMBL" id="KV448807">
    <property type="protein sequence ID" value="OAX33242.1"/>
    <property type="molecule type" value="Genomic_DNA"/>
</dbReference>
<accession>A0A1B7MKX7</accession>
<sequence>MKDNEQPAETHQDPVKTFDGHEGHITSIATFTDGKRIATGSDDKTIRIWRLPDGREMKKWNVKQKVGALLILRDGKQVVSAEGDDPGDEVLAYWQLWVRDAETGRVVAGPLDGHTNMVYALDISLDGSILASGSIDSTVILWDTTTWQTKGQPLECGAYLNWVRFSPTGQLGVATEEDIQIWDSDRRERLAQFNGHAYSCYRSLTWTRDGSHLLSAGMGEHAVIRSWDTSTLKPASNPWTGHDKIIYHIILNPTGTLLASASHDHTVRLWQLSTGTEVARYEHSNYVFRVAFSVDGCFIFSSDNKTILQWEIPEDVLVAASGDPVAAEVNTKDPKSHLDREIPGQRLNMAHRRIEMPRREAAHSVLPFHANTGRTPSIRLHGVKNFFDRMRPSSDTKGKQKDRRAEREALEVVDVPFAPATYRDYVASEEDGIRPYSLLFCLSWFQKKEKKPDPPPQVYDIDLMNCEQEEDPLDVPIPTRVRFVRQEDIGLTPMASQSQPEAGPSRLPVSEEYAEA</sequence>
<feature type="repeat" description="WD" evidence="3">
    <location>
        <begin position="239"/>
        <end position="280"/>
    </location>
</feature>
<dbReference type="InterPro" id="IPR011047">
    <property type="entry name" value="Quinoprotein_ADH-like_sf"/>
</dbReference>
<dbReference type="PANTHER" id="PTHR19879:SF9">
    <property type="entry name" value="TRANSCRIPTION INITIATION FACTOR TFIID SUBUNIT 5"/>
    <property type="match status" value="1"/>
</dbReference>
<reference evidence="5 6" key="1">
    <citation type="submission" date="2016-06" db="EMBL/GenBank/DDBJ databases">
        <title>Comparative genomics of the ectomycorrhizal sister species Rhizopogon vinicolor and Rhizopogon vesiculosus (Basidiomycota: Boletales) reveals a divergence of the mating type B locus.</title>
        <authorList>
            <consortium name="DOE Joint Genome Institute"/>
            <person name="Mujic A.B."/>
            <person name="Kuo A."/>
            <person name="Tritt A."/>
            <person name="Lipzen A."/>
            <person name="Chen C."/>
            <person name="Johnson J."/>
            <person name="Sharma A."/>
            <person name="Barry K."/>
            <person name="Grigoriev I.V."/>
            <person name="Spatafora J.W."/>
        </authorList>
    </citation>
    <scope>NUCLEOTIDE SEQUENCE [LARGE SCALE GENOMIC DNA]</scope>
    <source>
        <strain evidence="5 6">AM-OR11-026</strain>
    </source>
</reference>
<keyword evidence="2" id="KW-0677">Repeat</keyword>
<dbReference type="PROSITE" id="PS50294">
    <property type="entry name" value="WD_REPEATS_REGION"/>
    <property type="match status" value="3"/>
</dbReference>
<feature type="repeat" description="WD" evidence="3">
    <location>
        <begin position="18"/>
        <end position="59"/>
    </location>
</feature>
<evidence type="ECO:0000256" key="3">
    <source>
        <dbReference type="PROSITE-ProRule" id="PRU00221"/>
    </source>
</evidence>
<dbReference type="CDD" id="cd00200">
    <property type="entry name" value="WD40"/>
    <property type="match status" value="1"/>
</dbReference>
<dbReference type="OrthoDB" id="2664677at2759"/>
<dbReference type="InParanoid" id="A0A1B7MKX7"/>
<dbReference type="STRING" id="1314800.A0A1B7MKX7"/>
<protein>
    <submittedName>
        <fullName evidence="5">WD40 repeat-like protein</fullName>
    </submittedName>
</protein>
<dbReference type="InterPro" id="IPR015943">
    <property type="entry name" value="WD40/YVTN_repeat-like_dom_sf"/>
</dbReference>
<dbReference type="PANTHER" id="PTHR19879">
    <property type="entry name" value="TRANSCRIPTION INITIATION FACTOR TFIID"/>
    <property type="match status" value="1"/>
</dbReference>
<evidence type="ECO:0000256" key="1">
    <source>
        <dbReference type="ARBA" id="ARBA00022574"/>
    </source>
</evidence>
<dbReference type="AlphaFoldDB" id="A0A1B7MKX7"/>
<dbReference type="Gene3D" id="2.130.10.10">
    <property type="entry name" value="YVTN repeat-like/Quinoprotein amine dehydrogenase"/>
    <property type="match status" value="3"/>
</dbReference>
<dbReference type="InterPro" id="IPR020472">
    <property type="entry name" value="WD40_PAC1"/>
</dbReference>
<dbReference type="PROSITE" id="PS50082">
    <property type="entry name" value="WD_REPEATS_2"/>
    <property type="match status" value="3"/>
</dbReference>
<proteinExistence type="predicted"/>